<dbReference type="InterPro" id="IPR004468">
    <property type="entry name" value="CTP_synthase"/>
</dbReference>
<gene>
    <name evidence="11 14" type="primary">pyrG</name>
    <name evidence="14" type="ORF">NVIE_005520</name>
</gene>
<feature type="binding site" evidence="11">
    <location>
        <position position="251"/>
    </location>
    <ligand>
        <name>ATP</name>
        <dbReference type="ChEBI" id="CHEBI:30616"/>
    </ligand>
</feature>
<feature type="binding site" evidence="11">
    <location>
        <position position="365"/>
    </location>
    <ligand>
        <name>L-glutamine</name>
        <dbReference type="ChEBI" id="CHEBI:58359"/>
    </ligand>
</feature>
<comment type="catalytic activity">
    <reaction evidence="11">
        <text>UTP + NH4(+) + ATP = CTP + ADP + phosphate + 2 H(+)</text>
        <dbReference type="Rhea" id="RHEA:16597"/>
        <dbReference type="ChEBI" id="CHEBI:15378"/>
        <dbReference type="ChEBI" id="CHEBI:28938"/>
        <dbReference type="ChEBI" id="CHEBI:30616"/>
        <dbReference type="ChEBI" id="CHEBI:37563"/>
        <dbReference type="ChEBI" id="CHEBI:43474"/>
        <dbReference type="ChEBI" id="CHEBI:46398"/>
        <dbReference type="ChEBI" id="CHEBI:456216"/>
    </reaction>
</comment>
<dbReference type="InterPro" id="IPR017926">
    <property type="entry name" value="GATASE"/>
</dbReference>
<keyword evidence="9 11" id="KW-0665">Pyrimidine biosynthesis</keyword>
<dbReference type="KEGG" id="nvn:NVIE_005520"/>
<dbReference type="SUPFAM" id="SSF52540">
    <property type="entry name" value="P-loop containing nucleoside triphosphate hydrolases"/>
    <property type="match status" value="1"/>
</dbReference>
<evidence type="ECO:0000256" key="8">
    <source>
        <dbReference type="ARBA" id="ARBA00022962"/>
    </source>
</evidence>
<dbReference type="EMBL" id="CP007536">
    <property type="protein sequence ID" value="AIC14752.1"/>
    <property type="molecule type" value="Genomic_DNA"/>
</dbReference>
<feature type="binding site" evidence="11">
    <location>
        <position position="22"/>
    </location>
    <ligand>
        <name>UTP</name>
        <dbReference type="ChEBI" id="CHEBI:46398"/>
    </ligand>
</feature>
<evidence type="ECO:0000259" key="13">
    <source>
        <dbReference type="Pfam" id="PF06418"/>
    </source>
</evidence>
<evidence type="ECO:0000256" key="10">
    <source>
        <dbReference type="ARBA" id="ARBA00047781"/>
    </source>
</evidence>
<feature type="binding site" evidence="11">
    <location>
        <position position="150"/>
    </location>
    <ligand>
        <name>Mg(2+)</name>
        <dbReference type="ChEBI" id="CHEBI:18420"/>
    </ligand>
</feature>
<sequence length="542" mass="59586">MQSSKPQNGRSKFIFVTGGVMSGLGKGVTTSSTARLLQLAGYKVSCVKIDPYVNYDAGTMNPVAHGEVFVTDDGGECDMDIGNYERFIDTSMTKDHNITTGRIYMDVIAAEREGKYLGQCVQIIPHVTDAIKANLRRTAEKEKLDIMVVECGGTVGDIESLPFLEAFRQMALEVGRQNTLFIHVTLAPVLDVVGEQKTKPTQHSVQELRRIGIQPDIIAVRCKTPLTPDARRKISLFASVEQQNVISCHDAPSIYKVPEVIESQGMLKVVAQGLSLKRSKPKWGDWKKVASSFSDYNGSVKIAVVGKYVTLPDSYVSVYHALSHAGASIGKKVEIDWIDSEKFENGGEKKVALLNDYQGILAPGGFGKRGSEGIISAANFARENEVPYLGICFGFQLAIVAFARHVCGMAGANSTELDLHTKNPVVDFMPEQRNVHDMGGTMRLGAHDIAVTPGTLAHKLYGATTIRRRHRHRYEFNQNYLDAVTKAGLVLSAHSDSGRRMEILEIPDHKFYFAVQYHAEFSSRPGKPEQAFDAFVRAAARS</sequence>
<organism evidence="14 15">
    <name type="scientific">Nitrososphaera viennensis EN76</name>
    <dbReference type="NCBI Taxonomy" id="926571"/>
    <lineage>
        <taxon>Archaea</taxon>
        <taxon>Nitrososphaerota</taxon>
        <taxon>Nitrososphaeria</taxon>
        <taxon>Nitrososphaerales</taxon>
        <taxon>Nitrososphaeraceae</taxon>
        <taxon>Nitrososphaera</taxon>
    </lineage>
</organism>
<dbReference type="PROSITE" id="PS51273">
    <property type="entry name" value="GATASE_TYPE_1"/>
    <property type="match status" value="1"/>
</dbReference>
<feature type="binding site" evidence="11">
    <location>
        <begin position="157"/>
        <end position="159"/>
    </location>
    <ligand>
        <name>CTP</name>
        <dbReference type="ChEBI" id="CHEBI:37563"/>
        <note>allosteric inhibitor</note>
    </ligand>
</feature>
<dbReference type="Proteomes" id="UP000027093">
    <property type="component" value="Chromosome"/>
</dbReference>
<dbReference type="CDD" id="cd03113">
    <property type="entry name" value="CTPS_N"/>
    <property type="match status" value="1"/>
</dbReference>
<keyword evidence="8 11" id="KW-0315">Glutamine amidotransferase</keyword>
<dbReference type="HOGENOM" id="CLU_011675_5_0_2"/>
<evidence type="ECO:0000256" key="2">
    <source>
        <dbReference type="ARBA" id="ARBA00007533"/>
    </source>
</evidence>
<dbReference type="InterPro" id="IPR029062">
    <property type="entry name" value="Class_I_gatase-like"/>
</dbReference>
<keyword evidence="15" id="KW-1185">Reference proteome</keyword>
<dbReference type="NCBIfam" id="TIGR00337">
    <property type="entry name" value="PyrG"/>
    <property type="match status" value="1"/>
</dbReference>
<dbReference type="CDD" id="cd01746">
    <property type="entry name" value="GATase1_CTP_Synthase"/>
    <property type="match status" value="1"/>
</dbReference>
<keyword evidence="5 11" id="KW-0547">Nucleotide-binding</keyword>
<dbReference type="PANTHER" id="PTHR11550">
    <property type="entry name" value="CTP SYNTHASE"/>
    <property type="match status" value="1"/>
</dbReference>
<protein>
    <recommendedName>
        <fullName evidence="11">CTP synthase</fullName>
        <ecNumber evidence="11">6.3.4.2</ecNumber>
    </recommendedName>
    <alternativeName>
        <fullName evidence="11">Cytidine 5'-triphosphate synthase</fullName>
    </alternativeName>
    <alternativeName>
        <fullName evidence="11">Cytidine triphosphate synthetase</fullName>
        <shortName evidence="11">CTP synthetase</shortName>
        <shortName evidence="11">CTPS</shortName>
    </alternativeName>
    <alternativeName>
        <fullName evidence="11">UTP--ammonia ligase</fullName>
    </alternativeName>
</protein>
<dbReference type="FunFam" id="3.40.50.880:FF:000002">
    <property type="entry name" value="CTP synthase"/>
    <property type="match status" value="1"/>
</dbReference>
<comment type="catalytic activity">
    <reaction evidence="10 11">
        <text>UTP + L-glutamine + ATP + H2O = CTP + L-glutamate + ADP + phosphate + 2 H(+)</text>
        <dbReference type="Rhea" id="RHEA:26426"/>
        <dbReference type="ChEBI" id="CHEBI:15377"/>
        <dbReference type="ChEBI" id="CHEBI:15378"/>
        <dbReference type="ChEBI" id="CHEBI:29985"/>
        <dbReference type="ChEBI" id="CHEBI:30616"/>
        <dbReference type="ChEBI" id="CHEBI:37563"/>
        <dbReference type="ChEBI" id="CHEBI:43474"/>
        <dbReference type="ChEBI" id="CHEBI:46398"/>
        <dbReference type="ChEBI" id="CHEBI:58359"/>
        <dbReference type="ChEBI" id="CHEBI:456216"/>
        <dbReference type="EC" id="6.3.4.2"/>
    </reaction>
</comment>
<dbReference type="Gene3D" id="3.40.50.880">
    <property type="match status" value="1"/>
</dbReference>
<dbReference type="Pfam" id="PF00117">
    <property type="entry name" value="GATase"/>
    <property type="match status" value="1"/>
</dbReference>
<dbReference type="InterPro" id="IPR017456">
    <property type="entry name" value="CTP_synthase_N"/>
</dbReference>
<evidence type="ECO:0000256" key="6">
    <source>
        <dbReference type="ARBA" id="ARBA00022840"/>
    </source>
</evidence>
<dbReference type="NCBIfam" id="NF003792">
    <property type="entry name" value="PRK05380.1"/>
    <property type="match status" value="1"/>
</dbReference>
<feature type="binding site" evidence="11">
    <location>
        <position position="233"/>
    </location>
    <ligand>
        <name>CTP</name>
        <dbReference type="ChEBI" id="CHEBI:37563"/>
        <note>allosteric inhibitor</note>
    </ligand>
</feature>
<comment type="catalytic activity">
    <reaction evidence="11">
        <text>L-glutamine + H2O = L-glutamate + NH4(+)</text>
        <dbReference type="Rhea" id="RHEA:15889"/>
        <dbReference type="ChEBI" id="CHEBI:15377"/>
        <dbReference type="ChEBI" id="CHEBI:28938"/>
        <dbReference type="ChEBI" id="CHEBI:29985"/>
        <dbReference type="ChEBI" id="CHEBI:58359"/>
    </reaction>
</comment>
<dbReference type="GO" id="GO:0042802">
    <property type="term" value="F:identical protein binding"/>
    <property type="evidence" value="ECO:0007669"/>
    <property type="project" value="TreeGrafter"/>
</dbReference>
<feature type="binding site" evidence="11">
    <location>
        <position position="22"/>
    </location>
    <ligand>
        <name>CTP</name>
        <dbReference type="ChEBI" id="CHEBI:37563"/>
        <note>allosteric inhibitor</note>
    </ligand>
</feature>
<evidence type="ECO:0000256" key="5">
    <source>
        <dbReference type="ARBA" id="ARBA00022741"/>
    </source>
</evidence>
<dbReference type="SUPFAM" id="SSF52317">
    <property type="entry name" value="Class I glutamine amidotransferase-like"/>
    <property type="match status" value="1"/>
</dbReference>
<feature type="active site" description="Nucleophile; for glutamine hydrolysis" evidence="11">
    <location>
        <position position="392"/>
    </location>
</feature>
<dbReference type="GO" id="GO:0097268">
    <property type="term" value="C:cytoophidium"/>
    <property type="evidence" value="ECO:0007669"/>
    <property type="project" value="UniProtKB-ARBA"/>
</dbReference>
<comment type="function">
    <text evidence="11">Catalyzes the ATP-dependent amination of UTP to CTP with either L-glutamine or ammonia as the source of nitrogen. Regulates intracellular CTP levels through interactions with the four ribonucleotide triphosphates.</text>
</comment>
<feature type="binding site" evidence="11">
    <location>
        <position position="80"/>
    </location>
    <ligand>
        <name>ATP</name>
        <dbReference type="ChEBI" id="CHEBI:30616"/>
    </ligand>
</feature>
<dbReference type="InterPro" id="IPR033828">
    <property type="entry name" value="GATase1_CTP_Synthase"/>
</dbReference>
<feature type="active site" evidence="11">
    <location>
        <position position="520"/>
    </location>
</feature>
<evidence type="ECO:0000256" key="3">
    <source>
        <dbReference type="ARBA" id="ARBA00022598"/>
    </source>
</evidence>
<comment type="similarity">
    <text evidence="2 11">Belongs to the CTP synthase family.</text>
</comment>
<dbReference type="UniPathway" id="UPA00159">
    <property type="reaction ID" value="UER00277"/>
</dbReference>
<dbReference type="HAMAP" id="MF_01227">
    <property type="entry name" value="PyrG"/>
    <property type="match status" value="1"/>
</dbReference>
<comment type="miscellaneous">
    <text evidence="11">CTPSs have evolved a hybrid strategy for distinguishing between UTP and CTP. The overlapping regions of the product feedback inhibitory and substrate sites recognize a common feature in both compounds, the triphosphate moiety. To differentiate isosteric substrate and product pyrimidine rings, an additional pocket far from the expected kinase/ligase catalytic site, specifically recognizes the cytosine and ribose portions of the product inhibitor.</text>
</comment>
<dbReference type="GO" id="GO:0046872">
    <property type="term" value="F:metal ion binding"/>
    <property type="evidence" value="ECO:0007669"/>
    <property type="project" value="UniProtKB-KW"/>
</dbReference>
<name>A0A060HNG8_9ARCH</name>
<dbReference type="RefSeq" id="WP_227717452.1">
    <property type="nucleotide sequence ID" value="NZ_CP007536.1"/>
</dbReference>
<dbReference type="GeneID" id="74945816"/>
<comment type="pathway">
    <text evidence="1 11">Pyrimidine metabolism; CTP biosynthesis via de novo pathway; CTP from UDP: step 2/2.</text>
</comment>
<keyword evidence="4 11" id="KW-0479">Metal-binding</keyword>
<evidence type="ECO:0000256" key="7">
    <source>
        <dbReference type="ARBA" id="ARBA00022842"/>
    </source>
</evidence>
<keyword evidence="6 11" id="KW-0067">ATP-binding</keyword>
<feature type="binding site" evidence="11">
    <location>
        <position position="233"/>
    </location>
    <ligand>
        <name>UTP</name>
        <dbReference type="ChEBI" id="CHEBI:46398"/>
    </ligand>
</feature>
<evidence type="ECO:0000313" key="15">
    <source>
        <dbReference type="Proteomes" id="UP000027093"/>
    </source>
</evidence>
<feature type="binding site" evidence="11">
    <location>
        <begin position="23"/>
        <end position="28"/>
    </location>
    <ligand>
        <name>ATP</name>
        <dbReference type="ChEBI" id="CHEBI:30616"/>
    </ligand>
</feature>
<proteinExistence type="inferred from homology"/>
<evidence type="ECO:0000259" key="12">
    <source>
        <dbReference type="Pfam" id="PF00117"/>
    </source>
</evidence>
<feature type="region of interest" description="Amidoligase domain" evidence="11">
    <location>
        <begin position="1"/>
        <end position="276"/>
    </location>
</feature>
<dbReference type="PANTHER" id="PTHR11550:SF0">
    <property type="entry name" value="CTP SYNTHASE-RELATED"/>
    <property type="match status" value="1"/>
</dbReference>
<feature type="binding site" evidence="11">
    <location>
        <begin position="197"/>
        <end position="202"/>
    </location>
    <ligand>
        <name>CTP</name>
        <dbReference type="ChEBI" id="CHEBI:37563"/>
        <note>allosteric inhibitor</note>
    </ligand>
</feature>
<feature type="binding site" evidence="11">
    <location>
        <position position="473"/>
    </location>
    <ligand>
        <name>L-glutamine</name>
        <dbReference type="ChEBI" id="CHEBI:58359"/>
    </ligand>
</feature>
<feature type="binding site" evidence="11">
    <location>
        <position position="80"/>
    </location>
    <ligand>
        <name>Mg(2+)</name>
        <dbReference type="ChEBI" id="CHEBI:18420"/>
    </ligand>
</feature>
<feature type="binding site" evidence="11">
    <location>
        <begin position="393"/>
        <end position="396"/>
    </location>
    <ligand>
        <name>L-glutamine</name>
        <dbReference type="ChEBI" id="CHEBI:58359"/>
    </ligand>
</feature>
<dbReference type="Pfam" id="PF06418">
    <property type="entry name" value="CTP_synth_N"/>
    <property type="match status" value="1"/>
</dbReference>
<dbReference type="FunFam" id="3.40.50.300:FF:000009">
    <property type="entry name" value="CTP synthase"/>
    <property type="match status" value="1"/>
</dbReference>
<dbReference type="InterPro" id="IPR027417">
    <property type="entry name" value="P-loop_NTPase"/>
</dbReference>
<keyword evidence="7 11" id="KW-0460">Magnesium</keyword>
<evidence type="ECO:0000256" key="1">
    <source>
        <dbReference type="ARBA" id="ARBA00005171"/>
    </source>
</evidence>
<evidence type="ECO:0000256" key="11">
    <source>
        <dbReference type="HAMAP-Rule" id="MF_01227"/>
    </source>
</evidence>
<comment type="activity regulation">
    <text evidence="11">Allosterically activated by GTP, when glutamine is the substrate; GTP has no effect on the reaction when ammonia is the substrate. The allosteric effector GTP functions by stabilizing the protein conformation that binds the tetrahedral intermediate(s) formed during glutamine hydrolysis. Inhibited by the product CTP, via allosteric rather than competitive inhibition.</text>
</comment>
<feature type="binding site" evidence="11">
    <location>
        <begin position="197"/>
        <end position="202"/>
    </location>
    <ligand>
        <name>UTP</name>
        <dbReference type="ChEBI" id="CHEBI:46398"/>
    </ligand>
</feature>
<dbReference type="GO" id="GO:0003883">
    <property type="term" value="F:CTP synthase activity"/>
    <property type="evidence" value="ECO:0007669"/>
    <property type="project" value="UniProtKB-UniRule"/>
</dbReference>
<dbReference type="GO" id="GO:0004359">
    <property type="term" value="F:glutaminase activity"/>
    <property type="evidence" value="ECO:0007669"/>
    <property type="project" value="RHEA"/>
</dbReference>
<reference evidence="14 15" key="1">
    <citation type="journal article" date="2014" name="Int. J. Syst. Evol. Microbiol.">
        <title>Nitrososphaera viennensis gen. nov., sp. nov., an aerobic and mesophilic, ammonia-oxidizing archaeon from soil and a member of the archaeal phylum Thaumarchaeota.</title>
        <authorList>
            <person name="Stieglmeier M."/>
            <person name="Klingl A."/>
            <person name="Alves R.J."/>
            <person name="Rittmann S.K."/>
            <person name="Melcher M."/>
            <person name="Leisch N."/>
            <person name="Schleper C."/>
        </authorList>
    </citation>
    <scope>NUCLEOTIDE SEQUENCE [LARGE SCALE GENOMIC DNA]</scope>
    <source>
        <strain evidence="14">EN76</strain>
    </source>
</reference>
<feature type="binding site" evidence="11">
    <location>
        <position position="416"/>
    </location>
    <ligand>
        <name>L-glutamine</name>
        <dbReference type="ChEBI" id="CHEBI:58359"/>
    </ligand>
</feature>
<comment type="caution">
    <text evidence="11">Lacks conserved residue(s) required for the propagation of feature annotation.</text>
</comment>
<dbReference type="STRING" id="926571.NVIE_005520"/>
<evidence type="ECO:0000313" key="14">
    <source>
        <dbReference type="EMBL" id="AIC14752.1"/>
    </source>
</evidence>
<comment type="subunit">
    <text evidence="11">Homotetramer.</text>
</comment>
<feature type="active site" evidence="11">
    <location>
        <position position="518"/>
    </location>
</feature>
<dbReference type="AlphaFoldDB" id="A0A060HNG8"/>
<dbReference type="GO" id="GO:0019856">
    <property type="term" value="P:pyrimidine nucleobase biosynthetic process"/>
    <property type="evidence" value="ECO:0007669"/>
    <property type="project" value="TreeGrafter"/>
</dbReference>
<dbReference type="EC" id="6.3.4.2" evidence="11"/>
<feature type="domain" description="Glutamine amidotransferase" evidence="12">
    <location>
        <begin position="311"/>
        <end position="537"/>
    </location>
</feature>
<dbReference type="GO" id="GO:0005524">
    <property type="term" value="F:ATP binding"/>
    <property type="evidence" value="ECO:0007669"/>
    <property type="project" value="UniProtKB-KW"/>
</dbReference>
<accession>A0A060HNG8</accession>
<evidence type="ECO:0000256" key="4">
    <source>
        <dbReference type="ARBA" id="ARBA00022723"/>
    </source>
</evidence>
<keyword evidence="3 11" id="KW-0436">Ligase</keyword>
<dbReference type="GO" id="GO:0044210">
    <property type="term" value="P:'de novo' CTP biosynthetic process"/>
    <property type="evidence" value="ECO:0007669"/>
    <property type="project" value="UniProtKB-UniRule"/>
</dbReference>
<evidence type="ECO:0000256" key="9">
    <source>
        <dbReference type="ARBA" id="ARBA00022975"/>
    </source>
</evidence>
<dbReference type="Gene3D" id="3.40.50.300">
    <property type="entry name" value="P-loop containing nucleotide triphosphate hydrolases"/>
    <property type="match status" value="1"/>
</dbReference>
<feature type="domain" description="CTP synthase N-terminal" evidence="13">
    <location>
        <begin position="12"/>
        <end position="276"/>
    </location>
</feature>